<dbReference type="Proteomes" id="UP000188912">
    <property type="component" value="Chromosome"/>
</dbReference>
<dbReference type="EC" id="3.1.3.2" evidence="1"/>
<evidence type="ECO:0000313" key="4">
    <source>
        <dbReference type="Proteomes" id="UP000188912"/>
    </source>
</evidence>
<dbReference type="InterPro" id="IPR036938">
    <property type="entry name" value="PAP2/HPO_sf"/>
</dbReference>
<dbReference type="PRINTS" id="PR00483">
    <property type="entry name" value="BACPHPHTASE"/>
</dbReference>
<dbReference type="InterPro" id="IPR000326">
    <property type="entry name" value="PAP2/HPO"/>
</dbReference>
<dbReference type="EMBL" id="CP017315">
    <property type="protein sequence ID" value="AQS41620.1"/>
    <property type="molecule type" value="Genomic_DNA"/>
</dbReference>
<dbReference type="AlphaFoldDB" id="A0A1U9JUU0"/>
<gene>
    <name evidence="3" type="ORF">BHV28_09240</name>
</gene>
<dbReference type="SMART" id="SM00014">
    <property type="entry name" value="acidPPc"/>
    <property type="match status" value="1"/>
</dbReference>
<evidence type="ECO:0000259" key="2">
    <source>
        <dbReference type="SMART" id="SM00014"/>
    </source>
</evidence>
<dbReference type="Pfam" id="PF01569">
    <property type="entry name" value="PAP2"/>
    <property type="match status" value="1"/>
</dbReference>
<dbReference type="PIRSF" id="PIRSF000897">
    <property type="entry name" value="Acid_Ptase_ClsA"/>
    <property type="match status" value="1"/>
</dbReference>
<feature type="domain" description="Phosphatidic acid phosphatase type 2/haloperoxidase" evidence="2">
    <location>
        <begin position="130"/>
        <end position="242"/>
    </location>
</feature>
<dbReference type="SUPFAM" id="SSF48317">
    <property type="entry name" value="Acid phosphatase/Vanadium-dependent haloperoxidase"/>
    <property type="match status" value="1"/>
</dbReference>
<name>A0A1U9JUU0_9HYPH</name>
<dbReference type="InterPro" id="IPR001011">
    <property type="entry name" value="Acid_Pase_classA_bac"/>
</dbReference>
<dbReference type="KEGG" id="thd:BHV28_09240"/>
<dbReference type="CDD" id="cd03397">
    <property type="entry name" value="PAP2_acid_phosphatase"/>
    <property type="match status" value="1"/>
</dbReference>
<comment type="similarity">
    <text evidence="1">Belongs to the class A bacterial acid phosphatase family.</text>
</comment>
<sequence length="271" mass="29823">MKSTLLKSMTLILVFTVILVVIIQKTAQTGAPAFSALDMAQYPKKGTREDYLTRDNAPDSLALLPAPPEEISPTFKADIVAFQEGLKLRTTARGELATRDANLAPEALSDIFTEVLEIKLSPQTTPVTYNLIYRMGWDLGGYAVYDAKHHYNRARPFMYYNITSCQPDDEAGLRKDGSYPSGHAAMGWGWALILAEIVPERKEKILQRGLEYGQSRVICGAHWQSDVDAGLIIGAATVSRLHSEPKFASQLEAAKQELAIARQKSAAQPAK</sequence>
<dbReference type="STRING" id="1902579.BHV28_09240"/>
<reference evidence="3 4" key="1">
    <citation type="journal article" date="2010" name="Science">
        <title>Genomic comparison of the ants Camponotus floridanus and Harpegnathos saltator.</title>
        <authorList>
            <person name="Bonasio R."/>
            <person name="Zhang G."/>
            <person name="Ye C."/>
            <person name="Mutti N.S."/>
            <person name="Fang X."/>
            <person name="Qin N."/>
            <person name="Donahue G."/>
            <person name="Yang P."/>
            <person name="Li Q."/>
            <person name="Li C."/>
            <person name="Zhang P."/>
            <person name="Huang Z."/>
            <person name="Berger S.L."/>
            <person name="Reinberg D."/>
            <person name="Wang J."/>
            <person name="Liebig J."/>
        </authorList>
    </citation>
    <scope>NUCLEOTIDE SEQUENCE [LARGE SCALE GENOMIC DNA]</scope>
    <source>
        <strain evidence="3 4">Hsal</strain>
    </source>
</reference>
<proteinExistence type="inferred from homology"/>
<protein>
    <recommendedName>
        <fullName evidence="1">Acid phosphatase</fullName>
        <ecNumber evidence="1">3.1.3.2</ecNumber>
    </recommendedName>
</protein>
<evidence type="ECO:0000256" key="1">
    <source>
        <dbReference type="PIRNR" id="PIRNR000897"/>
    </source>
</evidence>
<organism evidence="3 4">
    <name type="scientific">Candidatus Tokpelaia hoelldobleri</name>
    <dbReference type="NCBI Taxonomy" id="1902579"/>
    <lineage>
        <taxon>Bacteria</taxon>
        <taxon>Pseudomonadati</taxon>
        <taxon>Pseudomonadota</taxon>
        <taxon>Alphaproteobacteria</taxon>
        <taxon>Hyphomicrobiales</taxon>
        <taxon>Candidatus Tokpelaia</taxon>
    </lineage>
</organism>
<dbReference type="GO" id="GO:0003993">
    <property type="term" value="F:acid phosphatase activity"/>
    <property type="evidence" value="ECO:0007669"/>
    <property type="project" value="UniProtKB-EC"/>
</dbReference>
<accession>A0A1U9JUU0</accession>
<keyword evidence="1" id="KW-0378">Hydrolase</keyword>
<evidence type="ECO:0000313" key="3">
    <source>
        <dbReference type="EMBL" id="AQS41620.1"/>
    </source>
</evidence>
<dbReference type="GO" id="GO:0030288">
    <property type="term" value="C:outer membrane-bounded periplasmic space"/>
    <property type="evidence" value="ECO:0007669"/>
    <property type="project" value="InterPro"/>
</dbReference>
<comment type="catalytic activity">
    <reaction evidence="1">
        <text>a phosphate monoester + H2O = an alcohol + phosphate</text>
        <dbReference type="Rhea" id="RHEA:15017"/>
        <dbReference type="ChEBI" id="CHEBI:15377"/>
        <dbReference type="ChEBI" id="CHEBI:30879"/>
        <dbReference type="ChEBI" id="CHEBI:43474"/>
        <dbReference type="ChEBI" id="CHEBI:67140"/>
        <dbReference type="EC" id="3.1.3.2"/>
    </reaction>
</comment>
<reference evidence="3 4" key="2">
    <citation type="journal article" date="2016" name="Sci. Rep.">
        <title>The genome of Rhizobiales bacteria in predatory ants reveals urease gene functions but no genes for nitrogen fixation.</title>
        <authorList>
            <person name="Neuvonen M.M."/>
            <person name="Tamarit D."/>
            <person name="Naslund K."/>
            <person name="Liebig J."/>
            <person name="Feldhaar H."/>
            <person name="Moran N.A."/>
            <person name="Guy L."/>
            <person name="Andersson S.G."/>
        </authorList>
    </citation>
    <scope>NUCLEOTIDE SEQUENCE [LARGE SCALE GENOMIC DNA]</scope>
    <source>
        <strain evidence="3 4">Hsal</strain>
    </source>
</reference>
<dbReference type="Gene3D" id="1.20.144.10">
    <property type="entry name" value="Phosphatidic acid phosphatase type 2/haloperoxidase"/>
    <property type="match status" value="1"/>
</dbReference>
<keyword evidence="4" id="KW-1185">Reference proteome</keyword>